<name>A0A0C9MIV7_9FUNG</name>
<dbReference type="EMBL" id="DF836322">
    <property type="protein sequence ID" value="GAN03052.1"/>
    <property type="molecule type" value="Genomic_DNA"/>
</dbReference>
<evidence type="ECO:0000313" key="3">
    <source>
        <dbReference type="Proteomes" id="UP000053815"/>
    </source>
</evidence>
<evidence type="ECO:0000256" key="1">
    <source>
        <dbReference type="SAM" id="MobiDB-lite"/>
    </source>
</evidence>
<reference evidence="2" key="1">
    <citation type="submission" date="2014-09" db="EMBL/GenBank/DDBJ databases">
        <title>Draft genome sequence of an oleaginous Mucoromycotina fungus Mucor ambiguus NBRC6742.</title>
        <authorList>
            <person name="Takeda I."/>
            <person name="Yamane N."/>
            <person name="Morita T."/>
            <person name="Tamano K."/>
            <person name="Machida M."/>
            <person name="Baker S."/>
            <person name="Koike H."/>
        </authorList>
    </citation>
    <scope>NUCLEOTIDE SEQUENCE</scope>
    <source>
        <strain evidence="2">NBRC 6742</strain>
    </source>
</reference>
<organism evidence="2">
    <name type="scientific">Mucor ambiguus</name>
    <dbReference type="NCBI Taxonomy" id="91626"/>
    <lineage>
        <taxon>Eukaryota</taxon>
        <taxon>Fungi</taxon>
        <taxon>Fungi incertae sedis</taxon>
        <taxon>Mucoromycota</taxon>
        <taxon>Mucoromycotina</taxon>
        <taxon>Mucoromycetes</taxon>
        <taxon>Mucorales</taxon>
        <taxon>Mucorineae</taxon>
        <taxon>Mucoraceae</taxon>
        <taxon>Mucor</taxon>
    </lineage>
</organism>
<accession>A0A0C9MIV7</accession>
<proteinExistence type="predicted"/>
<feature type="region of interest" description="Disordered" evidence="1">
    <location>
        <begin position="1"/>
        <end position="43"/>
    </location>
</feature>
<keyword evidence="3" id="KW-1185">Reference proteome</keyword>
<dbReference type="Proteomes" id="UP000053815">
    <property type="component" value="Unassembled WGS sequence"/>
</dbReference>
<sequence length="121" mass="13148">MLQQPHPHYHPATRSAVNSGPKAKATSKPQASPKQPKAPTQEKNICEGSCFNIRLGISSNLQSTKSPNSAISTSSYAYFQVQASAYMSTDEAAVVGSDMMLMCTVKRIGCNKKREREEGQL</sequence>
<evidence type="ECO:0000313" key="2">
    <source>
        <dbReference type="EMBL" id="GAN03052.1"/>
    </source>
</evidence>
<protein>
    <submittedName>
        <fullName evidence="2">Uncharacterized protein</fullName>
    </submittedName>
</protein>
<gene>
    <name evidence="2" type="ORF">MAM1_0033d02503</name>
</gene>
<dbReference type="AlphaFoldDB" id="A0A0C9MIV7"/>
<feature type="compositionally biased region" description="Low complexity" evidence="1">
    <location>
        <begin position="26"/>
        <end position="41"/>
    </location>
</feature>